<feature type="region of interest" description="Disordered" evidence="1">
    <location>
        <begin position="1"/>
        <end position="38"/>
    </location>
</feature>
<protein>
    <submittedName>
        <fullName evidence="2">Uncharacterized protein</fullName>
    </submittedName>
</protein>
<dbReference type="STRING" id="546364.SAMN04489730_8444"/>
<evidence type="ECO:0000313" key="3">
    <source>
        <dbReference type="Proteomes" id="UP000182740"/>
    </source>
</evidence>
<keyword evidence="3" id="KW-1185">Reference proteome</keyword>
<accession>A0A1K1T839</accession>
<dbReference type="Proteomes" id="UP000182740">
    <property type="component" value="Unassembled WGS sequence"/>
</dbReference>
<sequence length="109" mass="10273">MAAGGGFGAARPAGGGIGNAGLGAGGGGPGPEAGEKARTALDAARAGGYRLLEAQALLGLAAVEGAAGRSTLATGTAREARGLYRSAGHVTGEALAERFLTEPAGRATG</sequence>
<proteinExistence type="predicted"/>
<reference evidence="3" key="1">
    <citation type="submission" date="2016-11" db="EMBL/GenBank/DDBJ databases">
        <authorList>
            <person name="Varghese N."/>
            <person name="Submissions S."/>
        </authorList>
    </citation>
    <scope>NUCLEOTIDE SEQUENCE [LARGE SCALE GENOMIC DNA]</scope>
    <source>
        <strain evidence="3">DSM 44671</strain>
    </source>
</reference>
<evidence type="ECO:0000313" key="2">
    <source>
        <dbReference type="EMBL" id="SFW92181.1"/>
    </source>
</evidence>
<dbReference type="RefSeq" id="WP_072481452.1">
    <property type="nucleotide sequence ID" value="NZ_FPJG01000006.1"/>
</dbReference>
<feature type="compositionally biased region" description="Gly residues" evidence="1">
    <location>
        <begin position="1"/>
        <end position="31"/>
    </location>
</feature>
<dbReference type="EMBL" id="FPJG01000006">
    <property type="protein sequence ID" value="SFW92181.1"/>
    <property type="molecule type" value="Genomic_DNA"/>
</dbReference>
<evidence type="ECO:0000256" key="1">
    <source>
        <dbReference type="SAM" id="MobiDB-lite"/>
    </source>
</evidence>
<organism evidence="2 3">
    <name type="scientific">Amycolatopsis australiensis</name>
    <dbReference type="NCBI Taxonomy" id="546364"/>
    <lineage>
        <taxon>Bacteria</taxon>
        <taxon>Bacillati</taxon>
        <taxon>Actinomycetota</taxon>
        <taxon>Actinomycetes</taxon>
        <taxon>Pseudonocardiales</taxon>
        <taxon>Pseudonocardiaceae</taxon>
        <taxon>Amycolatopsis</taxon>
    </lineage>
</organism>
<dbReference type="AlphaFoldDB" id="A0A1K1T839"/>
<gene>
    <name evidence="2" type="ORF">SAMN04489730_8444</name>
</gene>
<name>A0A1K1T839_9PSEU</name>